<dbReference type="Proteomes" id="UP001597229">
    <property type="component" value="Unassembled WGS sequence"/>
</dbReference>
<organism evidence="3 4">
    <name type="scientific">Nocardioides ginsengisoli</name>
    <dbReference type="NCBI Taxonomy" id="363868"/>
    <lineage>
        <taxon>Bacteria</taxon>
        <taxon>Bacillati</taxon>
        <taxon>Actinomycetota</taxon>
        <taxon>Actinomycetes</taxon>
        <taxon>Propionibacteriales</taxon>
        <taxon>Nocardioidaceae</taxon>
        <taxon>Nocardioides</taxon>
    </lineage>
</organism>
<dbReference type="Pfam" id="PF08327">
    <property type="entry name" value="AHSA1"/>
    <property type="match status" value="1"/>
</dbReference>
<comment type="similarity">
    <text evidence="1">Belongs to the AHA1 family.</text>
</comment>
<gene>
    <name evidence="3" type="ORF">ACFQ3F_04510</name>
</gene>
<reference evidence="4" key="1">
    <citation type="journal article" date="2019" name="Int. J. Syst. Evol. Microbiol.">
        <title>The Global Catalogue of Microorganisms (GCM) 10K type strain sequencing project: providing services to taxonomists for standard genome sequencing and annotation.</title>
        <authorList>
            <consortium name="The Broad Institute Genomics Platform"/>
            <consortium name="The Broad Institute Genome Sequencing Center for Infectious Disease"/>
            <person name="Wu L."/>
            <person name="Ma J."/>
        </authorList>
    </citation>
    <scope>NUCLEOTIDE SEQUENCE [LARGE SCALE GENOMIC DNA]</scope>
    <source>
        <strain evidence="4">CCUG 52478</strain>
    </source>
</reference>
<dbReference type="SUPFAM" id="SSF55961">
    <property type="entry name" value="Bet v1-like"/>
    <property type="match status" value="1"/>
</dbReference>
<evidence type="ECO:0000259" key="2">
    <source>
        <dbReference type="Pfam" id="PF08327"/>
    </source>
</evidence>
<proteinExistence type="inferred from homology"/>
<dbReference type="EMBL" id="JBHTLX010000005">
    <property type="protein sequence ID" value="MFD1247040.1"/>
    <property type="molecule type" value="Genomic_DNA"/>
</dbReference>
<dbReference type="InterPro" id="IPR013538">
    <property type="entry name" value="ASHA1/2-like_C"/>
</dbReference>
<accession>A0ABW3VY38</accession>
<protein>
    <submittedName>
        <fullName evidence="3">SRPBCC domain-containing protein</fullName>
    </submittedName>
</protein>
<feature type="domain" description="Activator of Hsp90 ATPase homologue 1/2-like C-terminal" evidence="2">
    <location>
        <begin position="14"/>
        <end position="139"/>
    </location>
</feature>
<evidence type="ECO:0000313" key="3">
    <source>
        <dbReference type="EMBL" id="MFD1247040.1"/>
    </source>
</evidence>
<dbReference type="RefSeq" id="WP_367917489.1">
    <property type="nucleotide sequence ID" value="NZ_BAABAC010000005.1"/>
</dbReference>
<evidence type="ECO:0000313" key="4">
    <source>
        <dbReference type="Proteomes" id="UP001597229"/>
    </source>
</evidence>
<keyword evidence="4" id="KW-1185">Reference proteome</keyword>
<sequence>MTEQSAMTTVQVSASPAQVWQALTEPEQIRAFMFGADVDTTWQPGSPIAWRGEYEGRAFADTGTVLEVDPGIRLVVTHYSPLSGRPDTEENHHRLVWSLRDDGESTQVTLEQTLLEGEDAEEAQQNWATVLGQLKEHVERG</sequence>
<evidence type="ECO:0000256" key="1">
    <source>
        <dbReference type="ARBA" id="ARBA00006817"/>
    </source>
</evidence>
<name>A0ABW3VY38_9ACTN</name>
<comment type="caution">
    <text evidence="3">The sequence shown here is derived from an EMBL/GenBank/DDBJ whole genome shotgun (WGS) entry which is preliminary data.</text>
</comment>
<dbReference type="InterPro" id="IPR023393">
    <property type="entry name" value="START-like_dom_sf"/>
</dbReference>
<dbReference type="Gene3D" id="3.30.530.20">
    <property type="match status" value="1"/>
</dbReference>